<dbReference type="OrthoDB" id="9804603at2"/>
<protein>
    <submittedName>
        <fullName evidence="5">NADH-dependent phenylglyoxylate dehydrogenase subunit delta</fullName>
        <ecNumber evidence="5">1.2.1.58</ecNumber>
    </submittedName>
</protein>
<dbReference type="SUPFAM" id="SSF52540">
    <property type="entry name" value="P-loop containing nucleoside triphosphate hydrolases"/>
    <property type="match status" value="1"/>
</dbReference>
<dbReference type="PATRIC" id="fig|36847.3.peg.2149"/>
<comment type="caution">
    <text evidence="5">The sequence shown here is derived from an EMBL/GenBank/DDBJ whole genome shotgun (WGS) entry which is preliminary data.</text>
</comment>
<proteinExistence type="predicted"/>
<dbReference type="EC" id="1.2.1.58" evidence="5"/>
<evidence type="ECO:0000313" key="6">
    <source>
        <dbReference type="Proteomes" id="UP000070539"/>
    </source>
</evidence>
<accession>A0A136WE62</accession>
<dbReference type="RefSeq" id="WP_066087800.1">
    <property type="nucleotide sequence ID" value="NZ_LRVM01000005.1"/>
</dbReference>
<dbReference type="EMBL" id="LRVM01000005">
    <property type="protein sequence ID" value="KXL52805.1"/>
    <property type="molecule type" value="Genomic_DNA"/>
</dbReference>
<keyword evidence="3" id="KW-0411">Iron-sulfur</keyword>
<dbReference type="InterPro" id="IPR002586">
    <property type="entry name" value="CobQ/CobB/MinD/ParA_Nub-bd_dom"/>
</dbReference>
<organism evidence="5 6">
    <name type="scientific">Anaerotignum neopropionicum</name>
    <dbReference type="NCBI Taxonomy" id="36847"/>
    <lineage>
        <taxon>Bacteria</taxon>
        <taxon>Bacillati</taxon>
        <taxon>Bacillota</taxon>
        <taxon>Clostridia</taxon>
        <taxon>Lachnospirales</taxon>
        <taxon>Anaerotignaceae</taxon>
        <taxon>Anaerotignum</taxon>
    </lineage>
</organism>
<gene>
    <name evidence="5" type="primary">padF</name>
    <name evidence="5" type="ORF">CLNEO_18270</name>
</gene>
<dbReference type="PANTHER" id="PTHR43534">
    <property type="entry name" value="MIND SUPERFAMILY P-LOOP ATPASE CONTAINING AN INSERTED FERREDOXIN DOMAIN"/>
    <property type="match status" value="1"/>
</dbReference>
<dbReference type="Gene3D" id="3.30.70.20">
    <property type="match status" value="1"/>
</dbReference>
<dbReference type="PROSITE" id="PS00198">
    <property type="entry name" value="4FE4S_FER_1"/>
    <property type="match status" value="1"/>
</dbReference>
<evidence type="ECO:0000256" key="1">
    <source>
        <dbReference type="ARBA" id="ARBA00022723"/>
    </source>
</evidence>
<dbReference type="PROSITE" id="PS51379">
    <property type="entry name" value="4FE4S_FER_2"/>
    <property type="match status" value="2"/>
</dbReference>
<name>A0A136WE62_9FIRM</name>
<dbReference type="GO" id="GO:0046872">
    <property type="term" value="F:metal ion binding"/>
    <property type="evidence" value="ECO:0007669"/>
    <property type="project" value="UniProtKB-KW"/>
</dbReference>
<reference evidence="5 6" key="1">
    <citation type="submission" date="2016-01" db="EMBL/GenBank/DDBJ databases">
        <title>Genome sequence of Clostridium neopropionicum X4, DSM-3847.</title>
        <authorList>
            <person name="Poehlein A."/>
            <person name="Beck M.H."/>
            <person name="Bengelsdorf F.R."/>
            <person name="Daniel R."/>
            <person name="Duerre P."/>
        </authorList>
    </citation>
    <scope>NUCLEOTIDE SEQUENCE [LARGE SCALE GENOMIC DNA]</scope>
    <source>
        <strain evidence="5 6">DSM-3847</strain>
    </source>
</reference>
<feature type="domain" description="4Fe-4S ferredoxin-type" evidence="4">
    <location>
        <begin position="89"/>
        <end position="118"/>
    </location>
</feature>
<dbReference type="PANTHER" id="PTHR43534:SF1">
    <property type="entry name" value="4FE-4S CLUSTER CONTAINING PARA FAMILY ATPASE PROTEIN"/>
    <property type="match status" value="1"/>
</dbReference>
<dbReference type="InterPro" id="IPR017896">
    <property type="entry name" value="4Fe4S_Fe-S-bd"/>
</dbReference>
<evidence type="ECO:0000256" key="3">
    <source>
        <dbReference type="ARBA" id="ARBA00023014"/>
    </source>
</evidence>
<evidence type="ECO:0000313" key="5">
    <source>
        <dbReference type="EMBL" id="KXL52805.1"/>
    </source>
</evidence>
<dbReference type="InterPro" id="IPR017900">
    <property type="entry name" value="4Fe4S_Fe_S_CS"/>
</dbReference>
<dbReference type="InterPro" id="IPR027417">
    <property type="entry name" value="P-loop_NTPase"/>
</dbReference>
<dbReference type="GO" id="GO:0047110">
    <property type="term" value="F:phenylglyoxylate dehydrogenase (acylating) activity"/>
    <property type="evidence" value="ECO:0007669"/>
    <property type="project" value="UniProtKB-EC"/>
</dbReference>
<dbReference type="Pfam" id="PF00037">
    <property type="entry name" value="Fer4"/>
    <property type="match status" value="2"/>
</dbReference>
<dbReference type="AlphaFoldDB" id="A0A136WE62"/>
<feature type="domain" description="4Fe-4S ferredoxin-type" evidence="4">
    <location>
        <begin position="60"/>
        <end position="88"/>
    </location>
</feature>
<keyword evidence="2" id="KW-0408">Iron</keyword>
<keyword evidence="5" id="KW-0560">Oxidoreductase</keyword>
<keyword evidence="1" id="KW-0479">Metal-binding</keyword>
<keyword evidence="6" id="KW-1185">Reference proteome</keyword>
<sequence length="285" mass="30728">MKKLLILSGKGGTGKTTTAAALIDFSKAQAFSDCDVDAPNLHLVAGINSEPKRTDYYGSEKAIIDPKKCKSCGICYKNCRFDAIIKEGEKFSVNPYACEGCGVCMYTCPQGAVTMAEDIAGELMLYQKKRLFSTAKLKMGRGTSGKLVTEVKNQLENAPDTAKLAIIDGSPGIGCPVIASISGVDLVLIVAEPSLSGISDMKRILKTAEIFQTRTVVCVNKFDTCIENTEEIERLCSKEGIPFVGRIPYDKQASTAINEGHSLAQISCPAGDALYQVYEAIKEYF</sequence>
<dbReference type="Proteomes" id="UP000070539">
    <property type="component" value="Unassembled WGS sequence"/>
</dbReference>
<evidence type="ECO:0000259" key="4">
    <source>
        <dbReference type="PROSITE" id="PS51379"/>
    </source>
</evidence>
<evidence type="ECO:0000256" key="2">
    <source>
        <dbReference type="ARBA" id="ARBA00023004"/>
    </source>
</evidence>
<dbReference type="GO" id="GO:0051536">
    <property type="term" value="F:iron-sulfur cluster binding"/>
    <property type="evidence" value="ECO:0007669"/>
    <property type="project" value="UniProtKB-KW"/>
</dbReference>
<dbReference type="STRING" id="36847.CLNEO_18270"/>
<dbReference type="Pfam" id="PF01656">
    <property type="entry name" value="CbiA"/>
    <property type="match status" value="1"/>
</dbReference>
<dbReference type="Gene3D" id="3.40.50.300">
    <property type="entry name" value="P-loop containing nucleotide triphosphate hydrolases"/>
    <property type="match status" value="1"/>
</dbReference>